<evidence type="ECO:0000256" key="1">
    <source>
        <dbReference type="SAM" id="Phobius"/>
    </source>
</evidence>
<dbReference type="PANTHER" id="PTHR12277">
    <property type="entry name" value="ALPHA/BETA HYDROLASE DOMAIN-CONTAINING PROTEIN"/>
    <property type="match status" value="1"/>
</dbReference>
<evidence type="ECO:0000313" key="2">
    <source>
        <dbReference type="EMBL" id="KAL2060032.1"/>
    </source>
</evidence>
<accession>A0ABR4BRL0</accession>
<dbReference type="InterPro" id="IPR029058">
    <property type="entry name" value="AB_hydrolase_fold"/>
</dbReference>
<keyword evidence="1" id="KW-0472">Membrane</keyword>
<dbReference type="PANTHER" id="PTHR12277:SF64">
    <property type="entry name" value="SUPERFAMILY HYDROLASE, PUTATIVE (AFU_ORTHOLOGUE AFUA_3G01760)-RELATED"/>
    <property type="match status" value="1"/>
</dbReference>
<keyword evidence="3" id="KW-1185">Reference proteome</keyword>
<evidence type="ECO:0000313" key="3">
    <source>
        <dbReference type="Proteomes" id="UP001595075"/>
    </source>
</evidence>
<comment type="caution">
    <text evidence="2">The sequence shown here is derived from an EMBL/GenBank/DDBJ whole genome shotgun (WGS) entry which is preliminary data.</text>
</comment>
<feature type="transmembrane region" description="Helical" evidence="1">
    <location>
        <begin position="49"/>
        <end position="72"/>
    </location>
</feature>
<reference evidence="2 3" key="1">
    <citation type="journal article" date="2024" name="Commun. Biol.">
        <title>Comparative genomic analysis of thermophilic fungi reveals convergent evolutionary adaptations and gene losses.</title>
        <authorList>
            <person name="Steindorff A.S."/>
            <person name="Aguilar-Pontes M.V."/>
            <person name="Robinson A.J."/>
            <person name="Andreopoulos B."/>
            <person name="LaButti K."/>
            <person name="Kuo A."/>
            <person name="Mondo S."/>
            <person name="Riley R."/>
            <person name="Otillar R."/>
            <person name="Haridas S."/>
            <person name="Lipzen A."/>
            <person name="Grimwood J."/>
            <person name="Schmutz J."/>
            <person name="Clum A."/>
            <person name="Reid I.D."/>
            <person name="Moisan M.C."/>
            <person name="Butler G."/>
            <person name="Nguyen T.T.M."/>
            <person name="Dewar K."/>
            <person name="Conant G."/>
            <person name="Drula E."/>
            <person name="Henrissat B."/>
            <person name="Hansel C."/>
            <person name="Singer S."/>
            <person name="Hutchinson M.I."/>
            <person name="de Vries R.P."/>
            <person name="Natvig D.O."/>
            <person name="Powell A.J."/>
            <person name="Tsang A."/>
            <person name="Grigoriev I.V."/>
        </authorList>
    </citation>
    <scope>NUCLEOTIDE SEQUENCE [LARGE SCALE GENOMIC DNA]</scope>
    <source>
        <strain evidence="2 3">CBS 494.80</strain>
    </source>
</reference>
<dbReference type="Gene3D" id="3.40.50.1820">
    <property type="entry name" value="alpha/beta hydrolase"/>
    <property type="match status" value="1"/>
</dbReference>
<proteinExistence type="predicted"/>
<keyword evidence="1" id="KW-0812">Transmembrane</keyword>
<dbReference type="SUPFAM" id="SSF53474">
    <property type="entry name" value="alpha/beta-Hydrolases"/>
    <property type="match status" value="1"/>
</dbReference>
<organism evidence="2 3">
    <name type="scientific">Oculimacula yallundae</name>
    <dbReference type="NCBI Taxonomy" id="86028"/>
    <lineage>
        <taxon>Eukaryota</taxon>
        <taxon>Fungi</taxon>
        <taxon>Dikarya</taxon>
        <taxon>Ascomycota</taxon>
        <taxon>Pezizomycotina</taxon>
        <taxon>Leotiomycetes</taxon>
        <taxon>Helotiales</taxon>
        <taxon>Ploettnerulaceae</taxon>
        <taxon>Oculimacula</taxon>
    </lineage>
</organism>
<gene>
    <name evidence="2" type="ORF">VTL71DRAFT_9854</name>
</gene>
<protein>
    <recommendedName>
        <fullName evidence="4">Alpha/beta-hydrolase</fullName>
    </recommendedName>
</protein>
<keyword evidence="1" id="KW-1133">Transmembrane helix</keyword>
<sequence>MLRVVHGNAFKRQLYRVPRTTASTIRGGSGIYFRSTSAIRYGLMQRRSLGSIPTVLLPPVVFSGLVIALWTWKCCMMVLFQDKIIYMPGLPPNARREKIADYKSQCGGIVWREEGIKSLDGTKISLCVASVNELGACKGRMVYILYFQGNASSIPPRLPFLSPVLRMLGYRSTDSAPIRYAMVCCSYRGYWTSKGRPSEKGIAMDAEASLDWIREDFVRQGGKPNDSVPIVIWGQSIGAGIATNLASQAHLFQLSESHAKLFLQTLILETPFLSTKAMLETLYPQKWLPYRYLWPFLWNHLDSYKALGTLRENFESAGMRSPKVVILEAGKDELVPREHGDLLEKRGRELGLDVEKITVGGAYHTEVMVRPEGRRAVVNAIEASPCRSSQESRDVNIS</sequence>
<evidence type="ECO:0008006" key="4">
    <source>
        <dbReference type="Google" id="ProtNLM"/>
    </source>
</evidence>
<dbReference type="Proteomes" id="UP001595075">
    <property type="component" value="Unassembled WGS sequence"/>
</dbReference>
<name>A0ABR4BRL0_9HELO</name>
<dbReference type="EMBL" id="JAZHXI010000024">
    <property type="protein sequence ID" value="KAL2060032.1"/>
    <property type="molecule type" value="Genomic_DNA"/>
</dbReference>